<feature type="repeat" description="TPR" evidence="1">
    <location>
        <begin position="99"/>
        <end position="132"/>
    </location>
</feature>
<dbReference type="Pfam" id="PF13424">
    <property type="entry name" value="TPR_12"/>
    <property type="match status" value="1"/>
</dbReference>
<reference evidence="3 4" key="1">
    <citation type="submission" date="2017-04" db="EMBL/GenBank/DDBJ databases">
        <authorList>
            <person name="Afonso C.L."/>
            <person name="Miller P.J."/>
            <person name="Scott M.A."/>
            <person name="Spackman E."/>
            <person name="Goraichik I."/>
            <person name="Dimitrov K.M."/>
            <person name="Suarez D.L."/>
            <person name="Swayne D.E."/>
        </authorList>
    </citation>
    <scope>NUCLEOTIDE SEQUENCE [LARGE SCALE GENOMIC DNA]</scope>
    <source>
        <strain evidence="3 4">USBA 355</strain>
    </source>
</reference>
<evidence type="ECO:0000256" key="2">
    <source>
        <dbReference type="SAM" id="MobiDB-lite"/>
    </source>
</evidence>
<dbReference type="InterPro" id="IPR011990">
    <property type="entry name" value="TPR-like_helical_dom_sf"/>
</dbReference>
<dbReference type="InterPro" id="IPR019734">
    <property type="entry name" value="TPR_rpt"/>
</dbReference>
<gene>
    <name evidence="3" type="ORF">SAMN05428998_104305</name>
</gene>
<sequence>MGDGPGRRRLTAAPSGEVSPDGQGPSPDLEAERIFTRAVEVHKSGRVVEAVRHYADALARDPGHVQALNNLGVLLRGQGKQAAAEACYRRALALAPGNASLSNNLGNVLRERGRLREALSHYLSAVEACPEDGALLGGLGRALADLGRYDDAVAAYRCALERSKRRRGEIDREVPRLEVELATSLLAAGRWAEGFEALEARRRLGARRGPFRDLPSWQGEALPSGSLVVYGEPAPGDTLFFLRWLPALAERGFRYRLALPPELRRLIRELPGCLGLLDERSDALPAGGSGLFKVAAGSLPHLLELSEPPQMPAAGWLPLPEGPRLLPPAYPGRRLTVGLVWSGREGERGPGLERLLALAGLPGLQLLALQKGSAVADLVTAGAAGLVHDMSPSFGSLADLGRLLPSLDLVVAVEGPIAHLCGALGVPCWLLLPYAGDWRFPRGAARSPWYPRHRLFRQREPGVWDGALEALLAALDSRLKEAS</sequence>
<feature type="region of interest" description="Disordered" evidence="2">
    <location>
        <begin position="1"/>
        <end position="29"/>
    </location>
</feature>
<dbReference type="Gene3D" id="3.40.50.2000">
    <property type="entry name" value="Glycogen Phosphorylase B"/>
    <property type="match status" value="1"/>
</dbReference>
<dbReference type="InterPro" id="IPR052943">
    <property type="entry name" value="TMTC_O-mannosyl-trnsfr"/>
</dbReference>
<proteinExistence type="predicted"/>
<dbReference type="PANTHER" id="PTHR44809:SF1">
    <property type="entry name" value="PROTEIN O-MANNOSYL-TRANSFERASE TMTC1"/>
    <property type="match status" value="1"/>
</dbReference>
<keyword evidence="4" id="KW-1185">Reference proteome</keyword>
<accession>A0A1Y6BLR3</accession>
<dbReference type="AlphaFoldDB" id="A0A1Y6BLR3"/>
<evidence type="ECO:0000313" key="4">
    <source>
        <dbReference type="Proteomes" id="UP000192917"/>
    </source>
</evidence>
<organism evidence="3 4">
    <name type="scientific">Tistlia consotensis USBA 355</name>
    <dbReference type="NCBI Taxonomy" id="560819"/>
    <lineage>
        <taxon>Bacteria</taxon>
        <taxon>Pseudomonadati</taxon>
        <taxon>Pseudomonadota</taxon>
        <taxon>Alphaproteobacteria</taxon>
        <taxon>Rhodospirillales</taxon>
        <taxon>Rhodovibrionaceae</taxon>
        <taxon>Tistlia</taxon>
    </lineage>
</organism>
<evidence type="ECO:0000256" key="1">
    <source>
        <dbReference type="PROSITE-ProRule" id="PRU00339"/>
    </source>
</evidence>
<dbReference type="Proteomes" id="UP000192917">
    <property type="component" value="Unassembled WGS sequence"/>
</dbReference>
<evidence type="ECO:0000313" key="3">
    <source>
        <dbReference type="EMBL" id="SMF10104.1"/>
    </source>
</evidence>
<dbReference type="SMART" id="SM00028">
    <property type="entry name" value="TPR"/>
    <property type="match status" value="4"/>
</dbReference>
<dbReference type="RefSeq" id="WP_085121996.1">
    <property type="nucleotide sequence ID" value="NZ_FWZX01000004.1"/>
</dbReference>
<keyword evidence="1" id="KW-0802">TPR repeat</keyword>
<dbReference type="PROSITE" id="PS50005">
    <property type="entry name" value="TPR"/>
    <property type="match status" value="2"/>
</dbReference>
<dbReference type="SUPFAM" id="SSF53756">
    <property type="entry name" value="UDP-Glycosyltransferase/glycogen phosphorylase"/>
    <property type="match status" value="1"/>
</dbReference>
<dbReference type="Gene3D" id="1.25.40.10">
    <property type="entry name" value="Tetratricopeptide repeat domain"/>
    <property type="match status" value="2"/>
</dbReference>
<protein>
    <submittedName>
        <fullName evidence="3">Tetratricopeptide repeat-containing protein</fullName>
    </submittedName>
</protein>
<dbReference type="EMBL" id="FWZX01000004">
    <property type="protein sequence ID" value="SMF10104.1"/>
    <property type="molecule type" value="Genomic_DNA"/>
</dbReference>
<dbReference type="SUPFAM" id="SSF48452">
    <property type="entry name" value="TPR-like"/>
    <property type="match status" value="1"/>
</dbReference>
<name>A0A1Y6BLR3_9PROT</name>
<dbReference type="Pfam" id="PF00515">
    <property type="entry name" value="TPR_1"/>
    <property type="match status" value="1"/>
</dbReference>
<dbReference type="PANTHER" id="PTHR44809">
    <property type="match status" value="1"/>
</dbReference>
<feature type="repeat" description="TPR" evidence="1">
    <location>
        <begin position="65"/>
        <end position="98"/>
    </location>
</feature>
<dbReference type="STRING" id="560819.SAMN05428998_104305"/>